<feature type="compositionally biased region" description="Polar residues" evidence="1">
    <location>
        <begin position="807"/>
        <end position="821"/>
    </location>
</feature>
<feature type="compositionally biased region" description="Basic and acidic residues" evidence="1">
    <location>
        <begin position="710"/>
        <end position="719"/>
    </location>
</feature>
<evidence type="ECO:0000313" key="2">
    <source>
        <dbReference type="EMBL" id="KAK7017017.1"/>
    </source>
</evidence>
<proteinExistence type="predicted"/>
<feature type="compositionally biased region" description="Basic and acidic residues" evidence="1">
    <location>
        <begin position="783"/>
        <end position="806"/>
    </location>
</feature>
<feature type="compositionally biased region" description="Basic and acidic residues" evidence="1">
    <location>
        <begin position="993"/>
        <end position="1020"/>
    </location>
</feature>
<protein>
    <submittedName>
        <fullName evidence="2">Uncharacterized protein</fullName>
    </submittedName>
</protein>
<sequence length="1065" mass="120459">MWHERSTRSNVNTSTSIDYQPVLQGNENELVSSSVGASYGQLSHLPRPPSSYAGDLRGAITGVLSKDSSDSDLRDSIEVRRQEARDLGDLRSSISKPASSYREQRLSSYESDLRSMISGAGIKDDDSREHIPGAFHRDVRVSMSGTNDFGVVTDRGAGSSYYSKAHISGQPMKDIDKMEHFADRSQEKLQAADYAFLAKTFKECVDPKLGWAKGSSALPVSMSAHRNQLPTNKVSYQQAGSSIPLMMNIDPTTSHVSLNPVGSHEVASISHSQLLTTAGLGVNLQRNLYPANELVMMNSLQNPIVVSAPLQIMEASSVAKGSTLGSFWDSLKQDQLFSRQKSFPKGVSVPDSNELSPVGEDFQMPVLSRKHSAETRRDRSRSPGKHSKSINRRSPLPPRKSPFSERIHQEREVRRAQKDDSRRIKRDRSRSPADRKGFVRRSRELSPHRFKEKSPKSKRRRSPKSSRHSRDLSPHVLRRLSPGLSRDRSPRRSREMSPKRYKDILPHHARDISPRRSRVVSSHRQLREVSPYGVREMSPRWEREMSPHVLRERPRYREMSPQLARETSSYYREMSPRRARDFPPHKSREISPHIIRDRARRGSPEYSRERSPYGSEISRAIPVDDRRGRERMRFSPEAPLYRRDKARSPIEYRSKYPEHYGESSYGSTKRYSSERSREYSPPPVRILSPERPHSSTRRSYSPVPVTVRRYPQEYQRESSHISQSPVAVARYPKPSNSKMRYSSRSSSKSKGQSPLLRNVDSPSNIKSQSPKQSADTLHIGAKHSQEEDRDSPRRSWDARLQPKKENTGQTDNGFVSTNSPNADRGLDAVKEQESLGQQKEAALDLAREASPISVTSNDDKEFGKRRDSPLFDEVSNSPKSADSPSSEKVPTPGTPTSDEKPKPVLVCDDLPQGSPVSIADLALDKSDEDEDKNSNNFQRDLSPVSLDENDFGDDFGMEEEENDRPKSTTSELLHESLIVTDSIDDADSPLGGNEHDGEDLRFQLQRTRDEKGEISMKNLEDESQETELRLQNLSPDLLDYSPMRDTPSPLLDECEDDSHAEKFET</sequence>
<feature type="compositionally biased region" description="Basic and acidic residues" evidence="1">
    <location>
        <begin position="622"/>
        <end position="661"/>
    </location>
</feature>
<feature type="region of interest" description="Disordered" evidence="1">
    <location>
        <begin position="558"/>
        <end position="1065"/>
    </location>
</feature>
<accession>A0AAN8W9Z6</accession>
<feature type="region of interest" description="Disordered" evidence="1">
    <location>
        <begin position="343"/>
        <end position="524"/>
    </location>
</feature>
<feature type="compositionally biased region" description="Basic and acidic residues" evidence="1">
    <location>
        <begin position="574"/>
        <end position="611"/>
    </location>
</feature>
<feature type="compositionally biased region" description="Low complexity" evidence="1">
    <location>
        <begin position="875"/>
        <end position="886"/>
    </location>
</feature>
<evidence type="ECO:0000256" key="1">
    <source>
        <dbReference type="SAM" id="MobiDB-lite"/>
    </source>
</evidence>
<feature type="compositionally biased region" description="Basic and acidic residues" evidence="1">
    <location>
        <begin position="485"/>
        <end position="514"/>
    </location>
</feature>
<dbReference type="Proteomes" id="UP001381693">
    <property type="component" value="Unassembled WGS sequence"/>
</dbReference>
<evidence type="ECO:0000313" key="3">
    <source>
        <dbReference type="Proteomes" id="UP001381693"/>
    </source>
</evidence>
<feature type="compositionally biased region" description="Basic residues" evidence="1">
    <location>
        <begin position="456"/>
        <end position="467"/>
    </location>
</feature>
<reference evidence="2 3" key="1">
    <citation type="submission" date="2023-11" db="EMBL/GenBank/DDBJ databases">
        <title>Halocaridina rubra genome assembly.</title>
        <authorList>
            <person name="Smith C."/>
        </authorList>
    </citation>
    <scope>NUCLEOTIDE SEQUENCE [LARGE SCALE GENOMIC DNA]</scope>
    <source>
        <strain evidence="2">EP-1</strain>
        <tissue evidence="2">Whole</tissue>
    </source>
</reference>
<comment type="caution">
    <text evidence="2">The sequence shown here is derived from an EMBL/GenBank/DDBJ whole genome shotgun (WGS) entry which is preliminary data.</text>
</comment>
<name>A0AAN8W9Z6_HALRR</name>
<feature type="compositionally biased region" description="Basic residues" evidence="1">
    <location>
        <begin position="382"/>
        <end position="391"/>
    </location>
</feature>
<feature type="non-terminal residue" evidence="2">
    <location>
        <position position="1065"/>
    </location>
</feature>
<gene>
    <name evidence="2" type="ORF">SK128_027771</name>
</gene>
<feature type="compositionally biased region" description="Acidic residues" evidence="1">
    <location>
        <begin position="947"/>
        <end position="962"/>
    </location>
</feature>
<feature type="region of interest" description="Disordered" evidence="1">
    <location>
        <begin position="1"/>
        <end position="20"/>
    </location>
</feature>
<feature type="compositionally biased region" description="Basic and acidic residues" evidence="1">
    <location>
        <begin position="857"/>
        <end position="869"/>
    </location>
</feature>
<feature type="compositionally biased region" description="Low complexity" evidence="1">
    <location>
        <begin position="735"/>
        <end position="753"/>
    </location>
</feature>
<dbReference type="AlphaFoldDB" id="A0AAN8W9Z6"/>
<organism evidence="2 3">
    <name type="scientific">Halocaridina rubra</name>
    <name type="common">Hawaiian red shrimp</name>
    <dbReference type="NCBI Taxonomy" id="373956"/>
    <lineage>
        <taxon>Eukaryota</taxon>
        <taxon>Metazoa</taxon>
        <taxon>Ecdysozoa</taxon>
        <taxon>Arthropoda</taxon>
        <taxon>Crustacea</taxon>
        <taxon>Multicrustacea</taxon>
        <taxon>Malacostraca</taxon>
        <taxon>Eumalacostraca</taxon>
        <taxon>Eucarida</taxon>
        <taxon>Decapoda</taxon>
        <taxon>Pleocyemata</taxon>
        <taxon>Caridea</taxon>
        <taxon>Atyoidea</taxon>
        <taxon>Atyidae</taxon>
        <taxon>Halocaridina</taxon>
    </lineage>
</organism>
<feature type="compositionally biased region" description="Polar residues" evidence="1">
    <location>
        <begin position="760"/>
        <end position="775"/>
    </location>
</feature>
<feature type="compositionally biased region" description="Basic and acidic residues" evidence="1">
    <location>
        <begin position="429"/>
        <end position="455"/>
    </location>
</feature>
<feature type="compositionally biased region" description="Basic and acidic residues" evidence="1">
    <location>
        <begin position="371"/>
        <end position="381"/>
    </location>
</feature>
<keyword evidence="3" id="KW-1185">Reference proteome</keyword>
<feature type="compositionally biased region" description="Basic and acidic residues" evidence="1">
    <location>
        <begin position="824"/>
        <end position="833"/>
    </location>
</feature>
<feature type="compositionally biased region" description="Basic and acidic residues" evidence="1">
    <location>
        <begin position="402"/>
        <end position="422"/>
    </location>
</feature>
<dbReference type="EMBL" id="JAXCGZ010023114">
    <property type="protein sequence ID" value="KAK7017017.1"/>
    <property type="molecule type" value="Genomic_DNA"/>
</dbReference>